<dbReference type="GO" id="GO:0003677">
    <property type="term" value="F:DNA binding"/>
    <property type="evidence" value="ECO:0007669"/>
    <property type="project" value="InterPro"/>
</dbReference>
<proteinExistence type="predicted"/>
<dbReference type="GO" id="GO:0006313">
    <property type="term" value="P:DNA transposition"/>
    <property type="evidence" value="ECO:0007669"/>
    <property type="project" value="InterPro"/>
</dbReference>
<dbReference type="PANTHER" id="PTHR35404">
    <property type="entry name" value="TRANSPOSASE OF TN10"/>
    <property type="match status" value="1"/>
</dbReference>
<gene>
    <name evidence="2" type="ORF">EAH78_18930</name>
</gene>
<sequence>MTQSAPHFIHLYCVRHRAKGRKHQRVTGSIAKNKLSRQSANREREPWLLASNLPEDQWNPSKILAIYKQRMQIEEGFRDVKSEHFGVGVTRHRSHCPRRIEVLLLIAALANYIICLTGLQAREAGHEQRFQSNSLKHRRVLSLWRLGLEYWRSGRGSKSRRTLERLEHALRNEVHQQAQALT</sequence>
<organism evidence="2 3">
    <name type="scientific">Pseudomonas arsenicoxydans</name>
    <dbReference type="NCBI Taxonomy" id="702115"/>
    <lineage>
        <taxon>Bacteria</taxon>
        <taxon>Pseudomonadati</taxon>
        <taxon>Pseudomonadota</taxon>
        <taxon>Gammaproteobacteria</taxon>
        <taxon>Pseudomonadales</taxon>
        <taxon>Pseudomonadaceae</taxon>
        <taxon>Pseudomonas</taxon>
    </lineage>
</organism>
<accession>A0A502HQJ7</accession>
<feature type="domain" description="Transposase IS4-like" evidence="1">
    <location>
        <begin position="28"/>
        <end position="110"/>
    </location>
</feature>
<name>A0A502HQJ7_9PSED</name>
<dbReference type="Proteomes" id="UP000317933">
    <property type="component" value="Unassembled WGS sequence"/>
</dbReference>
<dbReference type="Pfam" id="PF01609">
    <property type="entry name" value="DDE_Tnp_1"/>
    <property type="match status" value="1"/>
</dbReference>
<protein>
    <recommendedName>
        <fullName evidence="1">Transposase IS4-like domain-containing protein</fullName>
    </recommendedName>
</protein>
<dbReference type="PANTHER" id="PTHR35404:SF8">
    <property type="entry name" value="TRANSPOSASE OF TN10"/>
    <property type="match status" value="1"/>
</dbReference>
<comment type="caution">
    <text evidence="2">The sequence shown here is derived from an EMBL/GenBank/DDBJ whole genome shotgun (WGS) entry which is preliminary data.</text>
</comment>
<dbReference type="InterPro" id="IPR012337">
    <property type="entry name" value="RNaseH-like_sf"/>
</dbReference>
<evidence type="ECO:0000259" key="1">
    <source>
        <dbReference type="Pfam" id="PF01609"/>
    </source>
</evidence>
<dbReference type="InterPro" id="IPR002559">
    <property type="entry name" value="Transposase_11"/>
</dbReference>
<reference evidence="2 3" key="1">
    <citation type="journal article" date="2019" name="Environ. Microbiol.">
        <title>Species interactions and distinct microbial communities in high Arctic permafrost affected cryosols are associated with the CH4 and CO2 gas fluxes.</title>
        <authorList>
            <person name="Altshuler I."/>
            <person name="Hamel J."/>
            <person name="Turney S."/>
            <person name="Magnuson E."/>
            <person name="Levesque R."/>
            <person name="Greer C."/>
            <person name="Whyte L.G."/>
        </authorList>
    </citation>
    <scope>NUCLEOTIDE SEQUENCE [LARGE SCALE GENOMIC DNA]</scope>
    <source>
        <strain evidence="2 3">E3</strain>
    </source>
</reference>
<dbReference type="EMBL" id="RCZE01000009">
    <property type="protein sequence ID" value="TPG75636.1"/>
    <property type="molecule type" value="Genomic_DNA"/>
</dbReference>
<dbReference type="GO" id="GO:0004803">
    <property type="term" value="F:transposase activity"/>
    <property type="evidence" value="ECO:0007669"/>
    <property type="project" value="InterPro"/>
</dbReference>
<evidence type="ECO:0000313" key="3">
    <source>
        <dbReference type="Proteomes" id="UP000317933"/>
    </source>
</evidence>
<dbReference type="SUPFAM" id="SSF53098">
    <property type="entry name" value="Ribonuclease H-like"/>
    <property type="match status" value="1"/>
</dbReference>
<evidence type="ECO:0000313" key="2">
    <source>
        <dbReference type="EMBL" id="TPG75636.1"/>
    </source>
</evidence>
<dbReference type="AlphaFoldDB" id="A0A502HQJ7"/>